<dbReference type="InterPro" id="IPR041522">
    <property type="entry name" value="CdaR_GGDEF"/>
</dbReference>
<dbReference type="InterPro" id="IPR042070">
    <property type="entry name" value="PucR_C-HTH_sf"/>
</dbReference>
<evidence type="ECO:0000256" key="1">
    <source>
        <dbReference type="ARBA" id="ARBA00006754"/>
    </source>
</evidence>
<dbReference type="PANTHER" id="PTHR33744">
    <property type="entry name" value="CARBOHYDRATE DIACID REGULATOR"/>
    <property type="match status" value="1"/>
</dbReference>
<sequence length="570" mass="60616">MSEPTTLTLARLIRDSAGILLPLNRTDGDTAVRRIDFDLDLDVDRSDPRGLNGTVVLITEAAANLARRLGEFHGAVALVVAPGSHAHLGDEAINPSTSARPDAASNPATTSVSGTASDTTTAPPLVLERTAGVTWAETLLHLRQLAEGASTALTWPDVDDLSSLAAVIADSTGASITIEDPASRVLAHANLGEDLDEIRKQTILTGAIPDWRIAQLEESGFLPAVRASTDVVERAATADDPARSVIALRSDGEMLGTIWAAYPAEVDPGTVRDILREAARAAVPVMLRTLRRSPFDARIRAEALGSILAGTHDLAPAATLLSLPFAGHYTALALGPLPADTEALLRFHLRAAFADVVLARIAGRVAVLLQSAEATDEEDVRERIVDTLERTMPTGARLTIGVGASVHRLDHVPASWTEAVYVFDALAALADPDSASFEEGGPEDLPGWSSTSVHAAIAADLPAELVGLEIADALTEADPRIAAPAKILAVHDAAHQGQLVRTLEVYFETVGNSAEASRRLHVHANSLRHRLFRIEELTGLSPMRRADRLWLEVSLLVLDRQRRRPTGSES</sequence>
<dbReference type="RefSeq" id="WP_339392351.1">
    <property type="nucleotide sequence ID" value="NZ_BAAAAF010000004.1"/>
</dbReference>
<comment type="caution">
    <text evidence="5">The sequence shown here is derived from an EMBL/GenBank/DDBJ whole genome shotgun (WGS) entry which is preliminary data.</text>
</comment>
<evidence type="ECO:0000259" key="3">
    <source>
        <dbReference type="Pfam" id="PF13556"/>
    </source>
</evidence>
<comment type="similarity">
    <text evidence="1">Belongs to the CdaR family.</text>
</comment>
<feature type="compositionally biased region" description="Polar residues" evidence="2">
    <location>
        <begin position="106"/>
        <end position="122"/>
    </location>
</feature>
<evidence type="ECO:0000256" key="2">
    <source>
        <dbReference type="SAM" id="MobiDB-lite"/>
    </source>
</evidence>
<accession>A0ABP3C6S1</accession>
<dbReference type="Gene3D" id="1.10.10.2840">
    <property type="entry name" value="PucR C-terminal helix-turn-helix domain"/>
    <property type="match status" value="1"/>
</dbReference>
<keyword evidence="6" id="KW-1185">Reference proteome</keyword>
<feature type="domain" description="PucR C-terminal helix-turn-helix" evidence="3">
    <location>
        <begin position="499"/>
        <end position="556"/>
    </location>
</feature>
<dbReference type="EMBL" id="BAAAAF010000004">
    <property type="protein sequence ID" value="GAA0035462.1"/>
    <property type="molecule type" value="Genomic_DNA"/>
</dbReference>
<evidence type="ECO:0000259" key="4">
    <source>
        <dbReference type="Pfam" id="PF17853"/>
    </source>
</evidence>
<dbReference type="InterPro" id="IPR051448">
    <property type="entry name" value="CdaR-like_regulators"/>
</dbReference>
<proteinExistence type="inferred from homology"/>
<name>A0ABP3C6S1_9MICO</name>
<evidence type="ECO:0000313" key="6">
    <source>
        <dbReference type="Proteomes" id="UP001498238"/>
    </source>
</evidence>
<dbReference type="PANTHER" id="PTHR33744:SF17">
    <property type="entry name" value="CONSERVED PROTEIN"/>
    <property type="match status" value="1"/>
</dbReference>
<dbReference type="Pfam" id="PF13556">
    <property type="entry name" value="HTH_30"/>
    <property type="match status" value="1"/>
</dbReference>
<dbReference type="InterPro" id="IPR025736">
    <property type="entry name" value="PucR_C-HTH_dom"/>
</dbReference>
<feature type="domain" description="CdaR GGDEF-like" evidence="4">
    <location>
        <begin position="313"/>
        <end position="422"/>
    </location>
</feature>
<organism evidence="5 6">
    <name type="scientific">Brevibacterium metallidurans</name>
    <dbReference type="NCBI Taxonomy" id="1482676"/>
    <lineage>
        <taxon>Bacteria</taxon>
        <taxon>Bacillati</taxon>
        <taxon>Actinomycetota</taxon>
        <taxon>Actinomycetes</taxon>
        <taxon>Micrococcales</taxon>
        <taxon>Brevibacteriaceae</taxon>
        <taxon>Brevibacterium</taxon>
    </lineage>
</organism>
<reference evidence="5 6" key="1">
    <citation type="submission" date="2024-01" db="EMBL/GenBank/DDBJ databases">
        <title>Characterization of antibiotic resistant novel bacterial strains and their environmental applications.</title>
        <authorList>
            <person name="Manzoor S."/>
            <person name="Abbas S."/>
            <person name="Arshad M."/>
            <person name="Ahmed I."/>
        </authorList>
    </citation>
    <scope>NUCLEOTIDE SEQUENCE [LARGE SCALE GENOMIC DNA]</scope>
    <source>
        <strain evidence="5 6">NCCP-602</strain>
    </source>
</reference>
<feature type="region of interest" description="Disordered" evidence="2">
    <location>
        <begin position="90"/>
        <end position="124"/>
    </location>
</feature>
<dbReference type="Proteomes" id="UP001498238">
    <property type="component" value="Unassembled WGS sequence"/>
</dbReference>
<dbReference type="Pfam" id="PF17853">
    <property type="entry name" value="GGDEF_2"/>
    <property type="match status" value="1"/>
</dbReference>
<gene>
    <name evidence="5" type="ORF">NCCP602_14230</name>
</gene>
<evidence type="ECO:0000313" key="5">
    <source>
        <dbReference type="EMBL" id="GAA0035462.1"/>
    </source>
</evidence>
<protein>
    <submittedName>
        <fullName evidence="5">Helix-turn-helix domain-containing protein</fullName>
    </submittedName>
</protein>